<proteinExistence type="predicted"/>
<dbReference type="EMBL" id="JRFA01000017">
    <property type="protein sequence ID" value="KGN73851.1"/>
    <property type="molecule type" value="Genomic_DNA"/>
</dbReference>
<dbReference type="STRING" id="28115.HQ47_06285"/>
<dbReference type="InterPro" id="IPR012912">
    <property type="entry name" value="Plasmid_pRiA4b_Orf3-like"/>
</dbReference>
<dbReference type="eggNOG" id="ENOG502ZZB9">
    <property type="taxonomic scope" value="Bacteria"/>
</dbReference>
<comment type="caution">
    <text evidence="3">The sequence shown here is derived from an EMBL/GenBank/DDBJ whole genome shotgun (WGS) entry which is preliminary data.</text>
</comment>
<dbReference type="SUPFAM" id="SSF159941">
    <property type="entry name" value="MM3350-like"/>
    <property type="match status" value="1"/>
</dbReference>
<dbReference type="RefSeq" id="WP_036874056.1">
    <property type="nucleotide sequence ID" value="NZ_JRFA01000017.1"/>
</dbReference>
<feature type="region of interest" description="Disordered" evidence="1">
    <location>
        <begin position="158"/>
        <end position="184"/>
    </location>
</feature>
<accession>A0A0A2E4T2</accession>
<evidence type="ECO:0000313" key="4">
    <source>
        <dbReference type="Proteomes" id="UP000030103"/>
    </source>
</evidence>
<dbReference type="AlphaFoldDB" id="A0A0A2E4T2"/>
<sequence>MIYRFVLLSEEDDFFKREIHINSDASFLDFHHAIVESVNYDKSELSTFYLCDEEWNRKLEISLFERETGSDEDCYTMDKTRLEDLFEEEQQQLFYVFDMLAERGFFIVLAEMIPGKSLKKPVMTLSEGDAPEQTSIPAIEEFTPAAARAGDEFGEDFMDEEVDVDDLDAEGYSSLDETGLNDLY</sequence>
<dbReference type="Proteomes" id="UP000030103">
    <property type="component" value="Unassembled WGS sequence"/>
</dbReference>
<gene>
    <name evidence="3" type="ORF">HQ47_06285</name>
</gene>
<evidence type="ECO:0000256" key="1">
    <source>
        <dbReference type="SAM" id="MobiDB-lite"/>
    </source>
</evidence>
<organism evidence="3 4">
    <name type="scientific">Porphyromonas macacae</name>
    <dbReference type="NCBI Taxonomy" id="28115"/>
    <lineage>
        <taxon>Bacteria</taxon>
        <taxon>Pseudomonadati</taxon>
        <taxon>Bacteroidota</taxon>
        <taxon>Bacteroidia</taxon>
        <taxon>Bacteroidales</taxon>
        <taxon>Porphyromonadaceae</taxon>
        <taxon>Porphyromonas</taxon>
    </lineage>
</organism>
<dbReference type="InterPro" id="IPR024047">
    <property type="entry name" value="MM3350-like_sf"/>
</dbReference>
<reference evidence="3 4" key="1">
    <citation type="submission" date="2014-09" db="EMBL/GenBank/DDBJ databases">
        <title>Draft Genome Sequence of Porphyromonas macacae COT-192_OH2859.</title>
        <authorList>
            <person name="Wallis C."/>
            <person name="Deusch O."/>
            <person name="O'Flynn C."/>
            <person name="Davis I."/>
            <person name="Horsfall A."/>
            <person name="Kirkwood N."/>
            <person name="Harris S."/>
            <person name="Eisen J.A."/>
            <person name="Coil D.A."/>
            <person name="Darling A.E."/>
            <person name="Jospin G."/>
            <person name="Alexiev A."/>
        </authorList>
    </citation>
    <scope>NUCLEOTIDE SEQUENCE [LARGE SCALE GENOMIC DNA]</scope>
    <source>
        <strain evidence="4">COT-192 OH2859</strain>
    </source>
</reference>
<dbReference type="OrthoDB" id="666725at2"/>
<feature type="compositionally biased region" description="Acidic residues" evidence="1">
    <location>
        <begin position="158"/>
        <end position="169"/>
    </location>
</feature>
<keyword evidence="4" id="KW-1185">Reference proteome</keyword>
<feature type="domain" description="Plasmid pRiA4b Orf3-like" evidence="2">
    <location>
        <begin position="6"/>
        <end position="146"/>
    </location>
</feature>
<name>A0A0A2E4T2_9PORP</name>
<dbReference type="Pfam" id="PF07929">
    <property type="entry name" value="PRiA4_ORF3"/>
    <property type="match status" value="1"/>
</dbReference>
<evidence type="ECO:0000313" key="3">
    <source>
        <dbReference type="EMBL" id="KGN73851.1"/>
    </source>
</evidence>
<dbReference type="Gene3D" id="3.10.290.30">
    <property type="entry name" value="MM3350-like"/>
    <property type="match status" value="1"/>
</dbReference>
<protein>
    <recommendedName>
        <fullName evidence="2">Plasmid pRiA4b Orf3-like domain-containing protein</fullName>
    </recommendedName>
</protein>
<evidence type="ECO:0000259" key="2">
    <source>
        <dbReference type="Pfam" id="PF07929"/>
    </source>
</evidence>